<proteinExistence type="predicted"/>
<evidence type="ECO:0000313" key="4">
    <source>
        <dbReference type="Proteomes" id="UP000325641"/>
    </source>
</evidence>
<reference evidence="4" key="1">
    <citation type="submission" date="2019-10" db="EMBL/GenBank/DDBJ databases">
        <title>Complete Genome Sequence of Bradyrhizobium betae type strain PL7HG1T.</title>
        <authorList>
            <person name="Bromfield E.S.P."/>
            <person name="Cloutier S."/>
        </authorList>
    </citation>
    <scope>NUCLEOTIDE SEQUENCE [LARGE SCALE GENOMIC DNA]</scope>
    <source>
        <strain evidence="4">PL7HG1</strain>
        <plasmid evidence="4">pbbpl7hg1</plasmid>
    </source>
</reference>
<dbReference type="OrthoDB" id="7989940at2"/>
<evidence type="ECO:0000313" key="3">
    <source>
        <dbReference type="EMBL" id="QFI77530.1"/>
    </source>
</evidence>
<protein>
    <submittedName>
        <fullName evidence="3">DUF1612 domain-containing protein</fullName>
    </submittedName>
</protein>
<dbReference type="AlphaFoldDB" id="A0A5P6PGW7"/>
<dbReference type="InterPro" id="IPR011670">
    <property type="entry name" value="DUF1612"/>
</dbReference>
<gene>
    <name evidence="3" type="ORF">F8237_35010</name>
</gene>
<evidence type="ECO:0000259" key="2">
    <source>
        <dbReference type="Pfam" id="PF11972"/>
    </source>
</evidence>
<dbReference type="Proteomes" id="UP000325641">
    <property type="component" value="Plasmid pBbPL7HG1"/>
</dbReference>
<sequence length="316" mass="36013">MIAPLKIGAEVAASPAYERANEALLRLDERLKSSPFREGYQSRSDFREACANLWMQGELVDLEDLVLLDANTNHKIVDQATSHAWMVLRARRTVARRAIDWPLSDEGILGLEGERAGEADSRQRDEFIYEPGWNESERLAAWRTAISEVEKLPALITAAVAWDQWLRLEPIQRGHWRAGLMAALILRSKEKTKYHLAAVDFGARYAKYRRAPHHQPYERIVGFLEWIETAASAGYKELDRLALAHRVMSLKLKGRRKNSRLGELVDLFISHPVVTVPMAAKALRVTPRAVDLMMREIGSVPRELTGRERYKAWGIL</sequence>
<evidence type="ECO:0000259" key="1">
    <source>
        <dbReference type="Pfam" id="PF07756"/>
    </source>
</evidence>
<dbReference type="KEGG" id="bbet:F8237_35010"/>
<feature type="domain" description="HTH DNA binding" evidence="2">
    <location>
        <begin position="261"/>
        <end position="316"/>
    </location>
</feature>
<geneLocation type="plasmid" evidence="4">
    <name>pbbpl7hg1</name>
</geneLocation>
<organism evidence="3 4">
    <name type="scientific">Bradyrhizobium betae</name>
    <dbReference type="NCBI Taxonomy" id="244734"/>
    <lineage>
        <taxon>Bacteria</taxon>
        <taxon>Pseudomonadati</taxon>
        <taxon>Pseudomonadota</taxon>
        <taxon>Alphaproteobacteria</taxon>
        <taxon>Hyphomicrobiales</taxon>
        <taxon>Nitrobacteraceae</taxon>
        <taxon>Bradyrhizobium</taxon>
    </lineage>
</organism>
<accession>A0A5P6PGW7</accession>
<dbReference type="Pfam" id="PF07756">
    <property type="entry name" value="DUF1612"/>
    <property type="match status" value="1"/>
</dbReference>
<feature type="domain" description="DUF1612" evidence="1">
    <location>
        <begin position="127"/>
        <end position="253"/>
    </location>
</feature>
<dbReference type="EMBL" id="CP044544">
    <property type="protein sequence ID" value="QFI77530.1"/>
    <property type="molecule type" value="Genomic_DNA"/>
</dbReference>
<name>A0A5P6PGW7_9BRAD</name>
<keyword evidence="3" id="KW-0614">Plasmid</keyword>
<dbReference type="InterPro" id="IPR021068">
    <property type="entry name" value="HTH_DNA-bd"/>
</dbReference>
<dbReference type="Pfam" id="PF11972">
    <property type="entry name" value="HTH_13"/>
    <property type="match status" value="1"/>
</dbReference>